<reference evidence="6 9" key="1">
    <citation type="submission" date="2016-10" db="EMBL/GenBank/DDBJ databases">
        <authorList>
            <person name="de Groot N.N."/>
        </authorList>
    </citation>
    <scope>NUCLEOTIDE SEQUENCE [LARGE SCALE GENOMIC DNA]</scope>
    <source>
        <strain evidence="6 9">CCM 7361</strain>
    </source>
</reference>
<gene>
    <name evidence="6" type="ORF">SAMN05216189_102339</name>
    <name evidence="7" type="ORF">SAMN06295949_119111</name>
</gene>
<dbReference type="SUPFAM" id="SSF52540">
    <property type="entry name" value="P-loop containing nucleoside triphosphate hydrolases"/>
    <property type="match status" value="1"/>
</dbReference>
<dbReference type="Gene3D" id="2.70.50.60">
    <property type="entry name" value="abc- transporter (atp binding component) like domain"/>
    <property type="match status" value="1"/>
</dbReference>
<proteinExistence type="inferred from homology"/>
<name>A0A239LBH3_9PSED</name>
<keyword evidence="2" id="KW-0813">Transport</keyword>
<dbReference type="GO" id="GO:0005524">
    <property type="term" value="F:ATP binding"/>
    <property type="evidence" value="ECO:0007669"/>
    <property type="project" value="UniProtKB-KW"/>
</dbReference>
<dbReference type="CDD" id="cd10147">
    <property type="entry name" value="Wzt_C-like"/>
    <property type="match status" value="1"/>
</dbReference>
<protein>
    <submittedName>
        <fullName evidence="6">Lipopolysaccharide transport system ATP-binding protein</fullName>
    </submittedName>
</protein>
<dbReference type="InterPro" id="IPR027417">
    <property type="entry name" value="P-loop_NTPase"/>
</dbReference>
<dbReference type="GO" id="GO:0140359">
    <property type="term" value="F:ABC-type transporter activity"/>
    <property type="evidence" value="ECO:0007669"/>
    <property type="project" value="InterPro"/>
</dbReference>
<dbReference type="EMBL" id="FNEC01000023">
    <property type="protein sequence ID" value="SDJ79993.1"/>
    <property type="molecule type" value="Genomic_DNA"/>
</dbReference>
<evidence type="ECO:0000313" key="8">
    <source>
        <dbReference type="Proteomes" id="UP000198309"/>
    </source>
</evidence>
<dbReference type="InterPro" id="IPR050683">
    <property type="entry name" value="Bact_Polysacc_Export_ATP-bd"/>
</dbReference>
<sequence length="420" mass="47028">MGHIRIQQLGKAYRQYPSRWARLLEWLSPCARPRHQQKWVLQDIDLDIAPGEAVGLVGSNGAGKSTLLKIITGTTLPTRGSCSVGGRVSALLELGMGFHPEFTGRQNVFMAAQLQGLQREEIEELMPAIEAFAEIGDAIDQPVRTYSSGMQMRLAFSVATARRPDVLIVDEALSVGDAYFQHKSFERIRSFRRDGTTLLIVSHDRFAIQSICDRAVLLEFGRVVQQGEPEMVMDYYHARMTAGLNHRVRQEMLANGKTRTISGTGEVEVESVRLLEQDTSVEIIEVGSEVTLEVVVRATQDISQLVLGFMLKDRLGQAMYGINSYRLKQTLENIRAGERILYRYSFPMRLGPGNYSVSLSLSRRDSHLDGSYEWRDCAMLFQVANASHENFVGYSWLGAELAVERLGAAAEVLELRRSLP</sequence>
<dbReference type="SMART" id="SM00382">
    <property type="entry name" value="AAA"/>
    <property type="match status" value="1"/>
</dbReference>
<dbReference type="RefSeq" id="WP_089392834.1">
    <property type="nucleotide sequence ID" value="NZ_FNEC01000023.1"/>
</dbReference>
<keyword evidence="3" id="KW-0547">Nucleotide-binding</keyword>
<dbReference type="InterPro" id="IPR003593">
    <property type="entry name" value="AAA+_ATPase"/>
</dbReference>
<dbReference type="Pfam" id="PF14524">
    <property type="entry name" value="Wzt_C"/>
    <property type="match status" value="1"/>
</dbReference>
<dbReference type="PANTHER" id="PTHR46743">
    <property type="entry name" value="TEICHOIC ACIDS EXPORT ATP-BINDING PROTEIN TAGH"/>
    <property type="match status" value="1"/>
</dbReference>
<evidence type="ECO:0000256" key="3">
    <source>
        <dbReference type="ARBA" id="ARBA00022741"/>
    </source>
</evidence>
<dbReference type="Gene3D" id="3.40.50.300">
    <property type="entry name" value="P-loop containing nucleotide triphosphate hydrolases"/>
    <property type="match status" value="1"/>
</dbReference>
<dbReference type="InterPro" id="IPR003439">
    <property type="entry name" value="ABC_transporter-like_ATP-bd"/>
</dbReference>
<keyword evidence="4 6" id="KW-0067">ATP-binding</keyword>
<dbReference type="PROSITE" id="PS50893">
    <property type="entry name" value="ABC_TRANSPORTER_2"/>
    <property type="match status" value="1"/>
</dbReference>
<dbReference type="InterPro" id="IPR017871">
    <property type="entry name" value="ABC_transporter-like_CS"/>
</dbReference>
<dbReference type="GO" id="GO:0016020">
    <property type="term" value="C:membrane"/>
    <property type="evidence" value="ECO:0007669"/>
    <property type="project" value="InterPro"/>
</dbReference>
<dbReference type="InterPro" id="IPR015860">
    <property type="entry name" value="ABC_transpr_TagH-like"/>
</dbReference>
<dbReference type="PANTHER" id="PTHR46743:SF2">
    <property type="entry name" value="TEICHOIC ACIDS EXPORT ATP-BINDING PROTEIN TAGH"/>
    <property type="match status" value="1"/>
</dbReference>
<dbReference type="Pfam" id="PF00005">
    <property type="entry name" value="ABC_tran"/>
    <property type="match status" value="1"/>
</dbReference>
<reference evidence="7 8" key="2">
    <citation type="submission" date="2017-06" db="EMBL/GenBank/DDBJ databases">
        <authorList>
            <person name="Varghese N."/>
            <person name="Submissions S."/>
        </authorList>
    </citation>
    <scope>NUCLEOTIDE SEQUENCE [LARGE SCALE GENOMIC DNA]</scope>
    <source>
        <strain evidence="7 8">RLD-1</strain>
    </source>
</reference>
<evidence type="ECO:0000313" key="6">
    <source>
        <dbReference type="EMBL" id="SDJ79993.1"/>
    </source>
</evidence>
<organism evidence="6 9">
    <name type="scientific">Pseudomonas delhiensis</name>
    <dbReference type="NCBI Taxonomy" id="366289"/>
    <lineage>
        <taxon>Bacteria</taxon>
        <taxon>Pseudomonadati</taxon>
        <taxon>Pseudomonadota</taxon>
        <taxon>Gammaproteobacteria</taxon>
        <taxon>Pseudomonadales</taxon>
        <taxon>Pseudomonadaceae</taxon>
        <taxon>Pseudomonas</taxon>
    </lineage>
</organism>
<evidence type="ECO:0000313" key="9">
    <source>
        <dbReference type="Proteomes" id="UP000199693"/>
    </source>
</evidence>
<evidence type="ECO:0000256" key="2">
    <source>
        <dbReference type="ARBA" id="ARBA00022448"/>
    </source>
</evidence>
<evidence type="ECO:0000259" key="5">
    <source>
        <dbReference type="PROSITE" id="PS50893"/>
    </source>
</evidence>
<evidence type="ECO:0000256" key="4">
    <source>
        <dbReference type="ARBA" id="ARBA00022840"/>
    </source>
</evidence>
<evidence type="ECO:0000256" key="1">
    <source>
        <dbReference type="ARBA" id="ARBA00005417"/>
    </source>
</evidence>
<keyword evidence="8" id="KW-1185">Reference proteome</keyword>
<dbReference type="InterPro" id="IPR029439">
    <property type="entry name" value="Wzt_C"/>
</dbReference>
<dbReference type="CDD" id="cd03220">
    <property type="entry name" value="ABC_KpsT_Wzt"/>
    <property type="match status" value="1"/>
</dbReference>
<evidence type="ECO:0000313" key="7">
    <source>
        <dbReference type="EMBL" id="SNT27655.1"/>
    </source>
</evidence>
<dbReference type="Proteomes" id="UP000199693">
    <property type="component" value="Unassembled WGS sequence"/>
</dbReference>
<dbReference type="PROSITE" id="PS00211">
    <property type="entry name" value="ABC_TRANSPORTER_1"/>
    <property type="match status" value="1"/>
</dbReference>
<dbReference type="EMBL" id="FZPC01000019">
    <property type="protein sequence ID" value="SNT27655.1"/>
    <property type="molecule type" value="Genomic_DNA"/>
</dbReference>
<feature type="domain" description="ABC transporter" evidence="5">
    <location>
        <begin position="4"/>
        <end position="245"/>
    </location>
</feature>
<dbReference type="GO" id="GO:0016887">
    <property type="term" value="F:ATP hydrolysis activity"/>
    <property type="evidence" value="ECO:0007669"/>
    <property type="project" value="InterPro"/>
</dbReference>
<accession>A0A239LBH3</accession>
<dbReference type="AlphaFoldDB" id="A0A239LBH3"/>
<comment type="similarity">
    <text evidence="1">Belongs to the ABC transporter superfamily.</text>
</comment>
<dbReference type="Proteomes" id="UP000198309">
    <property type="component" value="Unassembled WGS sequence"/>
</dbReference>